<proteinExistence type="predicted"/>
<organism evidence="1 2">
    <name type="scientific">Diplogelasinospora grovesii</name>
    <dbReference type="NCBI Taxonomy" id="303347"/>
    <lineage>
        <taxon>Eukaryota</taxon>
        <taxon>Fungi</taxon>
        <taxon>Dikarya</taxon>
        <taxon>Ascomycota</taxon>
        <taxon>Pezizomycotina</taxon>
        <taxon>Sordariomycetes</taxon>
        <taxon>Sordariomycetidae</taxon>
        <taxon>Sordariales</taxon>
        <taxon>Diplogelasinosporaceae</taxon>
        <taxon>Diplogelasinospora</taxon>
    </lineage>
</organism>
<comment type="caution">
    <text evidence="1">The sequence shown here is derived from an EMBL/GenBank/DDBJ whole genome shotgun (WGS) entry which is preliminary data.</text>
</comment>
<reference evidence="2" key="1">
    <citation type="journal article" date="2023" name="Mol. Phylogenet. Evol.">
        <title>Genome-scale phylogeny and comparative genomics of the fungal order Sordariales.</title>
        <authorList>
            <person name="Hensen N."/>
            <person name="Bonometti L."/>
            <person name="Westerberg I."/>
            <person name="Brannstrom I.O."/>
            <person name="Guillou S."/>
            <person name="Cros-Aarteil S."/>
            <person name="Calhoun S."/>
            <person name="Haridas S."/>
            <person name="Kuo A."/>
            <person name="Mondo S."/>
            <person name="Pangilinan J."/>
            <person name="Riley R."/>
            <person name="LaButti K."/>
            <person name="Andreopoulos B."/>
            <person name="Lipzen A."/>
            <person name="Chen C."/>
            <person name="Yan M."/>
            <person name="Daum C."/>
            <person name="Ng V."/>
            <person name="Clum A."/>
            <person name="Steindorff A."/>
            <person name="Ohm R.A."/>
            <person name="Martin F."/>
            <person name="Silar P."/>
            <person name="Natvig D.O."/>
            <person name="Lalanne C."/>
            <person name="Gautier V."/>
            <person name="Ament-Velasquez S.L."/>
            <person name="Kruys A."/>
            <person name="Hutchinson M.I."/>
            <person name="Powell A.J."/>
            <person name="Barry K."/>
            <person name="Miller A.N."/>
            <person name="Grigoriev I.V."/>
            <person name="Debuchy R."/>
            <person name="Gladieux P."/>
            <person name="Hiltunen Thoren M."/>
            <person name="Johannesson H."/>
        </authorList>
    </citation>
    <scope>NUCLEOTIDE SEQUENCE [LARGE SCALE GENOMIC DNA]</scope>
    <source>
        <strain evidence="2">CBS 340.73</strain>
    </source>
</reference>
<evidence type="ECO:0000313" key="2">
    <source>
        <dbReference type="Proteomes" id="UP001303473"/>
    </source>
</evidence>
<name>A0AAN6N514_9PEZI</name>
<dbReference type="Proteomes" id="UP001303473">
    <property type="component" value="Unassembled WGS sequence"/>
</dbReference>
<protein>
    <submittedName>
        <fullName evidence="1">Uncharacterized protein</fullName>
    </submittedName>
</protein>
<gene>
    <name evidence="1" type="ORF">QBC46DRAFT_152507</name>
</gene>
<sequence length="173" mass="19923">MTWRKVSQRTMACLRVQRMQGPLAGFLLWRVTLLHLSLSFLYPDFPASNLTRVACPPRTCQNDAHALVMAEGLRTKELHDVRLSWTRPYRGILGGSWSVVQDHINGVHWRWVRHTAKGVWRMDMEIGCRLTCLLQAFSVLFRAKGIHPLIHLRRKTYGVLVLAIDPGAWCHLC</sequence>
<keyword evidence="2" id="KW-1185">Reference proteome</keyword>
<dbReference type="AlphaFoldDB" id="A0AAN6N514"/>
<accession>A0AAN6N514</accession>
<evidence type="ECO:0000313" key="1">
    <source>
        <dbReference type="EMBL" id="KAK3939219.1"/>
    </source>
</evidence>
<dbReference type="EMBL" id="MU853815">
    <property type="protein sequence ID" value="KAK3939219.1"/>
    <property type="molecule type" value="Genomic_DNA"/>
</dbReference>